<dbReference type="InterPro" id="IPR016166">
    <property type="entry name" value="FAD-bd_PCMH"/>
</dbReference>
<accession>A0A1G9PFM4</accession>
<dbReference type="InterPro" id="IPR006311">
    <property type="entry name" value="TAT_signal"/>
</dbReference>
<dbReference type="GO" id="GO:0071949">
    <property type="term" value="F:FAD binding"/>
    <property type="evidence" value="ECO:0007669"/>
    <property type="project" value="InterPro"/>
</dbReference>
<dbReference type="Gene3D" id="3.30.70.2520">
    <property type="match status" value="1"/>
</dbReference>
<feature type="signal peptide" evidence="4">
    <location>
        <begin position="1"/>
        <end position="20"/>
    </location>
</feature>
<keyword evidence="4" id="KW-0732">Signal</keyword>
<dbReference type="Gene3D" id="1.10.45.10">
    <property type="entry name" value="Vanillyl-alcohol Oxidase, Chain A, domain 4"/>
    <property type="match status" value="1"/>
</dbReference>
<evidence type="ECO:0000256" key="3">
    <source>
        <dbReference type="ARBA" id="ARBA00023002"/>
    </source>
</evidence>
<keyword evidence="1" id="KW-0285">Flavoprotein</keyword>
<dbReference type="PROSITE" id="PS51318">
    <property type="entry name" value="TAT"/>
    <property type="match status" value="1"/>
</dbReference>
<dbReference type="Pfam" id="PF04030">
    <property type="entry name" value="ALO"/>
    <property type="match status" value="1"/>
</dbReference>
<feature type="domain" description="FAD-binding PCMH-type" evidence="5">
    <location>
        <begin position="60"/>
        <end position="227"/>
    </location>
</feature>
<dbReference type="Proteomes" id="UP000199759">
    <property type="component" value="Unassembled WGS sequence"/>
</dbReference>
<name>A0A1G9PFM4_9PROT</name>
<evidence type="ECO:0000259" key="5">
    <source>
        <dbReference type="PROSITE" id="PS51387"/>
    </source>
</evidence>
<dbReference type="InterPro" id="IPR016167">
    <property type="entry name" value="FAD-bd_PCMH_sub1"/>
</dbReference>
<evidence type="ECO:0000256" key="2">
    <source>
        <dbReference type="ARBA" id="ARBA00022827"/>
    </source>
</evidence>
<protein>
    <submittedName>
        <fullName evidence="6">FAD-linked oxidoreductase</fullName>
    </submittedName>
</protein>
<proteinExistence type="predicted"/>
<evidence type="ECO:0000256" key="1">
    <source>
        <dbReference type="ARBA" id="ARBA00022630"/>
    </source>
</evidence>
<dbReference type="Gene3D" id="3.30.43.10">
    <property type="entry name" value="Uridine Diphospho-n-acetylenolpyruvylglucosamine Reductase, domain 2"/>
    <property type="match status" value="1"/>
</dbReference>
<dbReference type="InterPro" id="IPR010031">
    <property type="entry name" value="FAD_lactone_oxidase-like"/>
</dbReference>
<reference evidence="6 7" key="1">
    <citation type="submission" date="2016-10" db="EMBL/GenBank/DDBJ databases">
        <authorList>
            <person name="de Groot N.N."/>
        </authorList>
    </citation>
    <scope>NUCLEOTIDE SEQUENCE [LARGE SCALE GENOMIC DNA]</scope>
    <source>
        <strain evidence="6 7">DSM 16077</strain>
    </source>
</reference>
<dbReference type="InterPro" id="IPR016171">
    <property type="entry name" value="Vanillyl_alc_oxidase_C-sub2"/>
</dbReference>
<keyword evidence="7" id="KW-1185">Reference proteome</keyword>
<keyword evidence="3" id="KW-0560">Oxidoreductase</keyword>
<dbReference type="InterPro" id="IPR036318">
    <property type="entry name" value="FAD-bd_PCMH-like_sf"/>
</dbReference>
<gene>
    <name evidence="6" type="ORF">SAMN04488568_103222</name>
</gene>
<evidence type="ECO:0000313" key="7">
    <source>
        <dbReference type="Proteomes" id="UP000199759"/>
    </source>
</evidence>
<dbReference type="InterPro" id="IPR007173">
    <property type="entry name" value="ALO_C"/>
</dbReference>
<dbReference type="PROSITE" id="PS51387">
    <property type="entry name" value="FAD_PCMH"/>
    <property type="match status" value="1"/>
</dbReference>
<dbReference type="Gene3D" id="3.30.465.10">
    <property type="match status" value="1"/>
</dbReference>
<dbReference type="InterPro" id="IPR006094">
    <property type="entry name" value="Oxid_FAD_bind_N"/>
</dbReference>
<dbReference type="GO" id="GO:0003885">
    <property type="term" value="F:D-arabinono-1,4-lactone oxidase activity"/>
    <property type="evidence" value="ECO:0007669"/>
    <property type="project" value="InterPro"/>
</dbReference>
<keyword evidence="2" id="KW-0274">FAD</keyword>
<dbReference type="InterPro" id="IPR016169">
    <property type="entry name" value="FAD-bd_PCMH_sub2"/>
</dbReference>
<dbReference type="PIRSF" id="PIRSF000136">
    <property type="entry name" value="LGO_GLO"/>
    <property type="match status" value="1"/>
</dbReference>
<sequence>MATRRTVLKLGAAAAALAVAYPMGSHLAWSAKSFEAPEGVIPAPASSPGGPVWRNWSGLQSAMPRQIASPASEDELAALIRNTHGSVRPVGAGHSFTALAPTDGVMIDIGRLSGLVSHDSQARTVTMGAGTRLEQASRLLDEVGLALPNLPDIAVQTLAGSFATATHGTGRDLPALHEAVLGFRLVTPQGAILDVTADSHPDLFAAGKVSLGALGVITRYTLRVTDAFALRRRVWVDRVENLLDQAETLSREHRNFEFYCLPHTGFAAAIAHDLFDGEPEGRAPSEDEDSLASLRQLRDMFGWSPRLRRWIAGTQIRPGMMEDYTDKSWRLLSTSRVTKFNETEYHLPHENGLAAVREVLAILERHKDAFFPMEVRFVRGDDAWLSPFKSASDISIAVHAANTEDYRYLLSEIGPVFRCYGGRPHWGKLHDMNGGELSALYPRLGDFNALRRELDPEGKFLNPHLATLFGEEADV</sequence>
<dbReference type="PANTHER" id="PTHR43762:SF1">
    <property type="entry name" value="D-ARABINONO-1,4-LACTONE OXIDASE"/>
    <property type="match status" value="1"/>
</dbReference>
<dbReference type="OrthoDB" id="9800184at2"/>
<dbReference type="RefSeq" id="WP_091767501.1">
    <property type="nucleotide sequence ID" value="NZ_FNHG01000003.1"/>
</dbReference>
<organism evidence="6 7">
    <name type="scientific">Maricaulis salignorans</name>
    <dbReference type="NCBI Taxonomy" id="144026"/>
    <lineage>
        <taxon>Bacteria</taxon>
        <taxon>Pseudomonadati</taxon>
        <taxon>Pseudomonadota</taxon>
        <taxon>Alphaproteobacteria</taxon>
        <taxon>Maricaulales</taxon>
        <taxon>Maricaulaceae</taxon>
        <taxon>Maricaulis</taxon>
    </lineage>
</organism>
<feature type="chain" id="PRO_5011667212" evidence="4">
    <location>
        <begin position="21"/>
        <end position="475"/>
    </location>
</feature>
<dbReference type="Pfam" id="PF01565">
    <property type="entry name" value="FAD_binding_4"/>
    <property type="match status" value="1"/>
</dbReference>
<dbReference type="STRING" id="144026.SAMN04488568_103222"/>
<dbReference type="PANTHER" id="PTHR43762">
    <property type="entry name" value="L-GULONOLACTONE OXIDASE"/>
    <property type="match status" value="1"/>
</dbReference>
<dbReference type="EMBL" id="FNHG01000003">
    <property type="protein sequence ID" value="SDL97652.1"/>
    <property type="molecule type" value="Genomic_DNA"/>
</dbReference>
<evidence type="ECO:0000313" key="6">
    <source>
        <dbReference type="EMBL" id="SDL97652.1"/>
    </source>
</evidence>
<evidence type="ECO:0000256" key="4">
    <source>
        <dbReference type="SAM" id="SignalP"/>
    </source>
</evidence>
<dbReference type="NCBIfam" id="TIGR01679">
    <property type="entry name" value="bact_FAD_ox"/>
    <property type="match status" value="1"/>
</dbReference>
<dbReference type="SUPFAM" id="SSF56176">
    <property type="entry name" value="FAD-binding/transporter-associated domain-like"/>
    <property type="match status" value="1"/>
</dbReference>
<dbReference type="GO" id="GO:0016020">
    <property type="term" value="C:membrane"/>
    <property type="evidence" value="ECO:0007669"/>
    <property type="project" value="InterPro"/>
</dbReference>
<dbReference type="AlphaFoldDB" id="A0A1G9PFM4"/>